<dbReference type="Proteomes" id="UP001175271">
    <property type="component" value="Unassembled WGS sequence"/>
</dbReference>
<accession>A0AA39H9L8</accession>
<gene>
    <name evidence="1" type="ORF">QR680_015977</name>
</gene>
<dbReference type="EMBL" id="JAUCMV010000004">
    <property type="protein sequence ID" value="KAK0401797.1"/>
    <property type="molecule type" value="Genomic_DNA"/>
</dbReference>
<keyword evidence="2" id="KW-1185">Reference proteome</keyword>
<evidence type="ECO:0000313" key="1">
    <source>
        <dbReference type="EMBL" id="KAK0401797.1"/>
    </source>
</evidence>
<evidence type="ECO:0000313" key="2">
    <source>
        <dbReference type="Proteomes" id="UP001175271"/>
    </source>
</evidence>
<sequence>MSIVCGLSQGVVSTASALSSKSGTLGIAGTRSICPRRIVVSSVARIFVFALFIFSPHLSDVWSSSFFFAIRTTSSANRSSRNTSSKGGERTSSGLHLPQSFFNFGFQELHAIFGFRLGLSLYVHAGGVEVFVEVLSHRALDLPQALRVLYRFFNQLAVISAKAILSAMVDCWHRRSRRCCRRATRTRQLPGCTSPSPYTHLANRGRSSTFSALQDRRLPSG</sequence>
<dbReference type="AlphaFoldDB" id="A0AA39H9L8"/>
<organism evidence="1 2">
    <name type="scientific">Steinernema hermaphroditum</name>
    <dbReference type="NCBI Taxonomy" id="289476"/>
    <lineage>
        <taxon>Eukaryota</taxon>
        <taxon>Metazoa</taxon>
        <taxon>Ecdysozoa</taxon>
        <taxon>Nematoda</taxon>
        <taxon>Chromadorea</taxon>
        <taxon>Rhabditida</taxon>
        <taxon>Tylenchina</taxon>
        <taxon>Panagrolaimomorpha</taxon>
        <taxon>Strongyloidoidea</taxon>
        <taxon>Steinernematidae</taxon>
        <taxon>Steinernema</taxon>
    </lineage>
</organism>
<protein>
    <submittedName>
        <fullName evidence="1">Uncharacterized protein</fullName>
    </submittedName>
</protein>
<reference evidence="1" key="1">
    <citation type="submission" date="2023-06" db="EMBL/GenBank/DDBJ databases">
        <title>Genomic analysis of the entomopathogenic nematode Steinernema hermaphroditum.</title>
        <authorList>
            <person name="Schwarz E.M."/>
            <person name="Heppert J.K."/>
            <person name="Baniya A."/>
            <person name="Schwartz H.T."/>
            <person name="Tan C.-H."/>
            <person name="Antoshechkin I."/>
            <person name="Sternberg P.W."/>
            <person name="Goodrich-Blair H."/>
            <person name="Dillman A.R."/>
        </authorList>
    </citation>
    <scope>NUCLEOTIDE SEQUENCE</scope>
    <source>
        <strain evidence="1">PS9179</strain>
        <tissue evidence="1">Whole animal</tissue>
    </source>
</reference>
<proteinExistence type="predicted"/>
<name>A0AA39H9L8_9BILA</name>
<comment type="caution">
    <text evidence="1">The sequence shown here is derived from an EMBL/GenBank/DDBJ whole genome shotgun (WGS) entry which is preliminary data.</text>
</comment>